<keyword evidence="9" id="KW-0808">Transferase</keyword>
<dbReference type="InterPro" id="IPR001182">
    <property type="entry name" value="FtsW/RodA"/>
</dbReference>
<keyword evidence="10" id="KW-1185">Reference proteome</keyword>
<feature type="transmembrane region" description="Helical" evidence="8">
    <location>
        <begin position="132"/>
        <end position="149"/>
    </location>
</feature>
<dbReference type="PANTHER" id="PTHR30474">
    <property type="entry name" value="CELL CYCLE PROTEIN"/>
    <property type="match status" value="1"/>
</dbReference>
<dbReference type="GO" id="GO:0008360">
    <property type="term" value="P:regulation of cell shape"/>
    <property type="evidence" value="ECO:0007669"/>
    <property type="project" value="UniProtKB-KW"/>
</dbReference>
<feature type="transmembrane region" description="Helical" evidence="8">
    <location>
        <begin position="46"/>
        <end position="64"/>
    </location>
</feature>
<protein>
    <recommendedName>
        <fullName evidence="7">Cell wall polymerase</fullName>
    </recommendedName>
    <alternativeName>
        <fullName evidence="6">Peptidoglycan polymerase</fullName>
    </alternativeName>
</protein>
<evidence type="ECO:0000256" key="4">
    <source>
        <dbReference type="ARBA" id="ARBA00022989"/>
    </source>
</evidence>
<feature type="transmembrane region" description="Helical" evidence="8">
    <location>
        <begin position="271"/>
        <end position="294"/>
    </location>
</feature>
<dbReference type="GO" id="GO:0005886">
    <property type="term" value="C:plasma membrane"/>
    <property type="evidence" value="ECO:0007669"/>
    <property type="project" value="TreeGrafter"/>
</dbReference>
<evidence type="ECO:0000256" key="8">
    <source>
        <dbReference type="SAM" id="Phobius"/>
    </source>
</evidence>
<dbReference type="RefSeq" id="WP_145370129.1">
    <property type="nucleotide sequence ID" value="NZ_CP036275.1"/>
</dbReference>
<evidence type="ECO:0000256" key="7">
    <source>
        <dbReference type="ARBA" id="ARBA00033270"/>
    </source>
</evidence>
<accession>A0A517Z8T6</accession>
<dbReference type="EMBL" id="CP036275">
    <property type="protein sequence ID" value="QDU38885.1"/>
    <property type="molecule type" value="Genomic_DNA"/>
</dbReference>
<dbReference type="Pfam" id="PF01098">
    <property type="entry name" value="FTSW_RODA_SPOVE"/>
    <property type="match status" value="1"/>
</dbReference>
<sequence length="377" mass="40662">MHSARYIQRIPWSVPLCAVVLVLVGIGAISRADALAGGGVRAERQAVWLLLAIPATIAAAAIPHRLLRGWSYPLFGLSLLLLVAVYFFPARNGAHRWIPLGLLDFQPSELAKLAYILALSHYLMFRRNYRRLPGLIVPFAITGLPVVLILREPDLGTSMLFFPVLFSMLFAAGARPRHLCAILLLGAVSLPALWMVMSAEQKSRITTLFMQEDGGGAPRGDGYHLYQSKQVLALGGRWGSAWEGATVEDPLAYHLPAAATDFVFCMVGERWGLAGALAVLTIYLVMFGCGLRIADQTDEPFARLVAVGIVALLAAQVVINTGMTVGLAPITGLTLPLMSYGGSSLLMTCIQLGLLVNIGLRPGYEIPGEPFRFGEGE</sequence>
<dbReference type="AlphaFoldDB" id="A0A517Z8T6"/>
<dbReference type="Proteomes" id="UP000320496">
    <property type="component" value="Chromosome"/>
</dbReference>
<feature type="transmembrane region" description="Helical" evidence="8">
    <location>
        <begin position="155"/>
        <end position="172"/>
    </location>
</feature>
<gene>
    <name evidence="9" type="primary">mrdB</name>
    <name evidence="9" type="ORF">Mal4_32170</name>
</gene>
<feature type="transmembrane region" description="Helical" evidence="8">
    <location>
        <begin position="12"/>
        <end position="34"/>
    </location>
</feature>
<dbReference type="PROSITE" id="PS00428">
    <property type="entry name" value="FTSW_RODA_SPOVE"/>
    <property type="match status" value="1"/>
</dbReference>
<evidence type="ECO:0000256" key="3">
    <source>
        <dbReference type="ARBA" id="ARBA00022960"/>
    </source>
</evidence>
<evidence type="ECO:0000256" key="6">
    <source>
        <dbReference type="ARBA" id="ARBA00032370"/>
    </source>
</evidence>
<evidence type="ECO:0000313" key="9">
    <source>
        <dbReference type="EMBL" id="QDU38885.1"/>
    </source>
</evidence>
<keyword evidence="2 8" id="KW-0812">Transmembrane</keyword>
<dbReference type="GO" id="GO:0051301">
    <property type="term" value="P:cell division"/>
    <property type="evidence" value="ECO:0007669"/>
    <property type="project" value="InterPro"/>
</dbReference>
<comment type="subcellular location">
    <subcellularLocation>
        <location evidence="1">Membrane</location>
        <topology evidence="1">Multi-pass membrane protein</topology>
    </subcellularLocation>
</comment>
<feature type="transmembrane region" description="Helical" evidence="8">
    <location>
        <begin position="301"/>
        <end position="319"/>
    </location>
</feature>
<evidence type="ECO:0000256" key="5">
    <source>
        <dbReference type="ARBA" id="ARBA00023136"/>
    </source>
</evidence>
<dbReference type="GO" id="GO:0015648">
    <property type="term" value="F:lipid-linked peptidoglycan transporter activity"/>
    <property type="evidence" value="ECO:0007669"/>
    <property type="project" value="TreeGrafter"/>
</dbReference>
<proteinExistence type="predicted"/>
<evidence type="ECO:0000256" key="2">
    <source>
        <dbReference type="ARBA" id="ARBA00022692"/>
    </source>
</evidence>
<feature type="transmembrane region" description="Helical" evidence="8">
    <location>
        <begin position="179"/>
        <end position="197"/>
    </location>
</feature>
<keyword evidence="4 8" id="KW-1133">Transmembrane helix</keyword>
<dbReference type="OrthoDB" id="9812661at2"/>
<feature type="transmembrane region" description="Helical" evidence="8">
    <location>
        <begin position="339"/>
        <end position="360"/>
    </location>
</feature>
<organism evidence="9 10">
    <name type="scientific">Maioricimonas rarisocia</name>
    <dbReference type="NCBI Taxonomy" id="2528026"/>
    <lineage>
        <taxon>Bacteria</taxon>
        <taxon>Pseudomonadati</taxon>
        <taxon>Planctomycetota</taxon>
        <taxon>Planctomycetia</taxon>
        <taxon>Planctomycetales</taxon>
        <taxon>Planctomycetaceae</taxon>
        <taxon>Maioricimonas</taxon>
    </lineage>
</organism>
<dbReference type="InterPro" id="IPR018365">
    <property type="entry name" value="Cell_cycle_FtsW-rel_CS"/>
</dbReference>
<evidence type="ECO:0000256" key="1">
    <source>
        <dbReference type="ARBA" id="ARBA00004141"/>
    </source>
</evidence>
<keyword evidence="5 8" id="KW-0472">Membrane</keyword>
<keyword evidence="3" id="KW-0133">Cell shape</keyword>
<dbReference type="GO" id="GO:0032153">
    <property type="term" value="C:cell division site"/>
    <property type="evidence" value="ECO:0007669"/>
    <property type="project" value="TreeGrafter"/>
</dbReference>
<name>A0A517Z8T6_9PLAN</name>
<feature type="transmembrane region" description="Helical" evidence="8">
    <location>
        <begin position="70"/>
        <end position="88"/>
    </location>
</feature>
<reference evidence="9 10" key="1">
    <citation type="submission" date="2019-02" db="EMBL/GenBank/DDBJ databases">
        <title>Deep-cultivation of Planctomycetes and their phenomic and genomic characterization uncovers novel biology.</title>
        <authorList>
            <person name="Wiegand S."/>
            <person name="Jogler M."/>
            <person name="Boedeker C."/>
            <person name="Pinto D."/>
            <person name="Vollmers J."/>
            <person name="Rivas-Marin E."/>
            <person name="Kohn T."/>
            <person name="Peeters S.H."/>
            <person name="Heuer A."/>
            <person name="Rast P."/>
            <person name="Oberbeckmann S."/>
            <person name="Bunk B."/>
            <person name="Jeske O."/>
            <person name="Meyerdierks A."/>
            <person name="Storesund J.E."/>
            <person name="Kallscheuer N."/>
            <person name="Luecker S."/>
            <person name="Lage O.M."/>
            <person name="Pohl T."/>
            <person name="Merkel B.J."/>
            <person name="Hornburger P."/>
            <person name="Mueller R.-W."/>
            <person name="Bruemmer F."/>
            <person name="Labrenz M."/>
            <person name="Spormann A.M."/>
            <person name="Op den Camp H."/>
            <person name="Overmann J."/>
            <person name="Amann R."/>
            <person name="Jetten M.S.M."/>
            <person name="Mascher T."/>
            <person name="Medema M.H."/>
            <person name="Devos D.P."/>
            <person name="Kaster A.-K."/>
            <person name="Ovreas L."/>
            <person name="Rohde M."/>
            <person name="Galperin M.Y."/>
            <person name="Jogler C."/>
        </authorList>
    </citation>
    <scope>NUCLEOTIDE SEQUENCE [LARGE SCALE GENOMIC DNA]</scope>
    <source>
        <strain evidence="9 10">Mal4</strain>
    </source>
</reference>
<evidence type="ECO:0000313" key="10">
    <source>
        <dbReference type="Proteomes" id="UP000320496"/>
    </source>
</evidence>
<dbReference type="KEGG" id="mri:Mal4_32170"/>
<dbReference type="PANTHER" id="PTHR30474:SF1">
    <property type="entry name" value="PEPTIDOGLYCAN GLYCOSYLTRANSFERASE MRDB"/>
    <property type="match status" value="1"/>
</dbReference>
<dbReference type="GO" id="GO:0016740">
    <property type="term" value="F:transferase activity"/>
    <property type="evidence" value="ECO:0007669"/>
    <property type="project" value="UniProtKB-KW"/>
</dbReference>